<dbReference type="SUPFAM" id="SSF51445">
    <property type="entry name" value="(Trans)glycosidases"/>
    <property type="match status" value="1"/>
</dbReference>
<evidence type="ECO:0000313" key="4">
    <source>
        <dbReference type="EMBL" id="ABJ87448.1"/>
    </source>
</evidence>
<dbReference type="KEGG" id="sus:Acid_6525"/>
<dbReference type="Gene3D" id="2.60.40.3950">
    <property type="match status" value="1"/>
</dbReference>
<dbReference type="Gene3D" id="3.20.20.80">
    <property type="entry name" value="Glycosidases"/>
    <property type="match status" value="1"/>
</dbReference>
<dbReference type="eggNOG" id="COG5512">
    <property type="taxonomic scope" value="Bacteria"/>
</dbReference>
<feature type="domain" description="DUF5060" evidence="2">
    <location>
        <begin position="32"/>
        <end position="97"/>
    </location>
</feature>
<accession>Q01SC2</accession>
<dbReference type="InterPro" id="IPR013783">
    <property type="entry name" value="Ig-like_fold"/>
</dbReference>
<feature type="domain" description="DUF5605" evidence="3">
    <location>
        <begin position="430"/>
        <end position="498"/>
    </location>
</feature>
<dbReference type="PANTHER" id="PTHR37836">
    <property type="entry name" value="LMO1036 PROTEIN"/>
    <property type="match status" value="1"/>
</dbReference>
<dbReference type="EMBL" id="CP000473">
    <property type="protein sequence ID" value="ABJ87448.1"/>
    <property type="molecule type" value="Genomic_DNA"/>
</dbReference>
<dbReference type="InterPro" id="IPR017853">
    <property type="entry name" value="GH"/>
</dbReference>
<gene>
    <name evidence="4" type="ordered locus">Acid_6525</name>
</gene>
<reference evidence="4" key="1">
    <citation type="submission" date="2006-10" db="EMBL/GenBank/DDBJ databases">
        <title>Complete sequence of Solibacter usitatus Ellin6076.</title>
        <authorList>
            <consortium name="US DOE Joint Genome Institute"/>
            <person name="Copeland A."/>
            <person name="Lucas S."/>
            <person name="Lapidus A."/>
            <person name="Barry K."/>
            <person name="Detter J.C."/>
            <person name="Glavina del Rio T."/>
            <person name="Hammon N."/>
            <person name="Israni S."/>
            <person name="Dalin E."/>
            <person name="Tice H."/>
            <person name="Pitluck S."/>
            <person name="Thompson L.S."/>
            <person name="Brettin T."/>
            <person name="Bruce D."/>
            <person name="Han C."/>
            <person name="Tapia R."/>
            <person name="Gilna P."/>
            <person name="Schmutz J."/>
            <person name="Larimer F."/>
            <person name="Land M."/>
            <person name="Hauser L."/>
            <person name="Kyrpides N."/>
            <person name="Mikhailova N."/>
            <person name="Janssen P.H."/>
            <person name="Kuske C.R."/>
            <person name="Richardson P."/>
        </authorList>
    </citation>
    <scope>NUCLEOTIDE SEQUENCE</scope>
    <source>
        <strain evidence="4">Ellin6076</strain>
    </source>
</reference>
<dbReference type="InParanoid" id="Q01SC2"/>
<dbReference type="Gene3D" id="2.60.40.10">
    <property type="entry name" value="Immunoglobulins"/>
    <property type="match status" value="1"/>
</dbReference>
<dbReference type="InterPro" id="IPR025277">
    <property type="entry name" value="Apiosidase-like_cat_dom"/>
</dbReference>
<sequence length="502" mass="57305" precursor="true">MVPSNPTRRTVISTALAPIAARLTAQPGPTRVERWGLFELTLSGPSNGNPFIDVPFSAEFRQQHRSVPVDGFYDGDGVYKVRFSPDAVGEWTYLTRSGRPELDGKQGTLLCAAPSASNHGPVSVRNSWEFGHADGAPYLPFGTTCYAWTHQPDALQQQTIDTLRQAPFNKLRMCIFPKWYEYNRDEPRLFPFPRTAAGVNDYSRFVPEFFRNLETRITQLQSLAIEADLILFHPYDHWGYALMPPDADERYLRYVVARLAAFRNVWWSVANEWDLVKGKQPADWDRYFRILEESDPYSRLRSIHHSVVMYDHSKPWVTHLSVQGDEFSKTAEWRTVFRKPVVFDECKYEGNIPKRWGDISARELTRRFWLGTASGAYVGHGETYLDPNDILWWSKGGLLHGESPRRIAFLRAVMDAAPRGLAPVAGAYYPCIAKPGEYYLYYLDYHQPALADFSLPADARFAADIIDPWEMTTVAAPGTYSAKFQLKLPGKPMLAVRFRRLA</sequence>
<organism evidence="4">
    <name type="scientific">Solibacter usitatus (strain Ellin6076)</name>
    <dbReference type="NCBI Taxonomy" id="234267"/>
    <lineage>
        <taxon>Bacteria</taxon>
        <taxon>Pseudomonadati</taxon>
        <taxon>Acidobacteriota</taxon>
        <taxon>Terriglobia</taxon>
        <taxon>Bryobacterales</taxon>
        <taxon>Solibacteraceae</taxon>
        <taxon>Candidatus Solibacter</taxon>
    </lineage>
</organism>
<dbReference type="InterPro" id="IPR032260">
    <property type="entry name" value="DUF5060"/>
</dbReference>
<dbReference type="PANTHER" id="PTHR37836:SF2">
    <property type="entry name" value="DUF4038 DOMAIN-CONTAINING PROTEIN"/>
    <property type="match status" value="1"/>
</dbReference>
<evidence type="ECO:0000259" key="3">
    <source>
        <dbReference type="Pfam" id="PF18310"/>
    </source>
</evidence>
<protein>
    <recommendedName>
        <fullName evidence="5">DUF5060 domain-containing protein</fullName>
    </recommendedName>
</protein>
<name>Q01SC2_SOLUE</name>
<dbReference type="Pfam" id="PF13204">
    <property type="entry name" value="Apiosidase"/>
    <property type="match status" value="1"/>
</dbReference>
<feature type="domain" description="Apiosidase-like catalytic" evidence="1">
    <location>
        <begin position="130"/>
        <end position="380"/>
    </location>
</feature>
<dbReference type="AlphaFoldDB" id="Q01SC2"/>
<proteinExistence type="predicted"/>
<dbReference type="InterPro" id="IPR041239">
    <property type="entry name" value="DUF5605"/>
</dbReference>
<dbReference type="STRING" id="234267.Acid_6525"/>
<evidence type="ECO:0000259" key="1">
    <source>
        <dbReference type="Pfam" id="PF13204"/>
    </source>
</evidence>
<evidence type="ECO:0000259" key="2">
    <source>
        <dbReference type="Pfam" id="PF16586"/>
    </source>
</evidence>
<dbReference type="HOGENOM" id="CLU_509868_0_0_0"/>
<evidence type="ECO:0008006" key="5">
    <source>
        <dbReference type="Google" id="ProtNLM"/>
    </source>
</evidence>
<dbReference type="Pfam" id="PF16586">
    <property type="entry name" value="DUF5060"/>
    <property type="match status" value="1"/>
</dbReference>
<dbReference type="Pfam" id="PF18310">
    <property type="entry name" value="DUF5605"/>
    <property type="match status" value="1"/>
</dbReference>